<dbReference type="GO" id="GO:0003677">
    <property type="term" value="F:DNA binding"/>
    <property type="evidence" value="ECO:0007669"/>
    <property type="project" value="InterPro"/>
</dbReference>
<feature type="non-terminal residue" evidence="1">
    <location>
        <position position="1"/>
    </location>
</feature>
<evidence type="ECO:0000313" key="1">
    <source>
        <dbReference type="EMBL" id="GAI47720.1"/>
    </source>
</evidence>
<comment type="caution">
    <text evidence="1">The sequence shown here is derived from an EMBL/GenBank/DDBJ whole genome shotgun (WGS) entry which is preliminary data.</text>
</comment>
<reference evidence="1" key="1">
    <citation type="journal article" date="2014" name="Front. Microbiol.">
        <title>High frequency of phylogenetically diverse reductive dehalogenase-homologous genes in deep subseafloor sedimentary metagenomes.</title>
        <authorList>
            <person name="Kawai M."/>
            <person name="Futagami T."/>
            <person name="Toyoda A."/>
            <person name="Takaki Y."/>
            <person name="Nishi S."/>
            <person name="Hori S."/>
            <person name="Arai W."/>
            <person name="Tsubouchi T."/>
            <person name="Morono Y."/>
            <person name="Uchiyama I."/>
            <person name="Ito T."/>
            <person name="Fujiyama A."/>
            <person name="Inagaki F."/>
            <person name="Takami H."/>
        </authorList>
    </citation>
    <scope>NUCLEOTIDE SEQUENCE</scope>
    <source>
        <strain evidence="1">Expedition CK06-06</strain>
    </source>
</reference>
<accession>X1Q9K2</accession>
<dbReference type="GO" id="GO:0006259">
    <property type="term" value="P:DNA metabolic process"/>
    <property type="evidence" value="ECO:0007669"/>
    <property type="project" value="InterPro"/>
</dbReference>
<dbReference type="InterPro" id="IPR018330">
    <property type="entry name" value="RecT_fam"/>
</dbReference>
<proteinExistence type="predicted"/>
<protein>
    <submittedName>
        <fullName evidence="1">Uncharacterized protein</fullName>
    </submittedName>
</protein>
<organism evidence="1">
    <name type="scientific">marine sediment metagenome</name>
    <dbReference type="NCBI Taxonomy" id="412755"/>
    <lineage>
        <taxon>unclassified sequences</taxon>
        <taxon>metagenomes</taxon>
        <taxon>ecological metagenomes</taxon>
    </lineage>
</organism>
<sequence>HAGILAAKARQMDLEYEEMKKIVQDNVCGQCGGELTIRTTAETGKLEVWCPHNPDHRGYVERETYTQSLRRGEAILPVIQDKIEKKMLLPGGYEVGTALALIKTRFPRADMDDPSAALFVMDCIRLDLDPLLGEIIPVTFKVTNKETKEEKRVVQPILTEDGWLSLAARACPDRWVGPPKTYRLEDYLRTLEENKGKSLDEIKGLAKEIKLDTCGDEAAYY</sequence>
<feature type="non-terminal residue" evidence="1">
    <location>
        <position position="221"/>
    </location>
</feature>
<name>X1Q9K2_9ZZZZ</name>
<dbReference type="EMBL" id="BARV01037098">
    <property type="protein sequence ID" value="GAI47720.1"/>
    <property type="molecule type" value="Genomic_DNA"/>
</dbReference>
<gene>
    <name evidence="1" type="ORF">S06H3_57470</name>
</gene>
<dbReference type="AlphaFoldDB" id="X1Q9K2"/>
<dbReference type="Pfam" id="PF03837">
    <property type="entry name" value="RecT"/>
    <property type="match status" value="1"/>
</dbReference>